<organism evidence="1 2">
    <name type="scientific">Trichinella spiralis</name>
    <name type="common">Trichina worm</name>
    <dbReference type="NCBI Taxonomy" id="6334"/>
    <lineage>
        <taxon>Eukaryota</taxon>
        <taxon>Metazoa</taxon>
        <taxon>Ecdysozoa</taxon>
        <taxon>Nematoda</taxon>
        <taxon>Enoplea</taxon>
        <taxon>Dorylaimia</taxon>
        <taxon>Trichinellida</taxon>
        <taxon>Trichinellidae</taxon>
        <taxon>Trichinella</taxon>
    </lineage>
</organism>
<name>A0A0V0YYY1_TRISP</name>
<evidence type="ECO:0000313" key="2">
    <source>
        <dbReference type="Proteomes" id="UP000054776"/>
    </source>
</evidence>
<dbReference type="InParanoid" id="A0A0V0YYY1"/>
<dbReference type="EMBL" id="JYDH01003687">
    <property type="protein sequence ID" value="KRY05382.1"/>
    <property type="molecule type" value="Genomic_DNA"/>
</dbReference>
<proteinExistence type="predicted"/>
<dbReference type="AlphaFoldDB" id="A0A0V0YYY1"/>
<evidence type="ECO:0008006" key="3">
    <source>
        <dbReference type="Google" id="ProtNLM"/>
    </source>
</evidence>
<gene>
    <name evidence="1" type="ORF">T01_7228</name>
</gene>
<reference evidence="1 2" key="1">
    <citation type="submission" date="2015-01" db="EMBL/GenBank/DDBJ databases">
        <title>Evolution of Trichinella species and genotypes.</title>
        <authorList>
            <person name="Korhonen P.K."/>
            <person name="Edoardo P."/>
            <person name="Giuseppe L.R."/>
            <person name="Gasser R.B."/>
        </authorList>
    </citation>
    <scope>NUCLEOTIDE SEQUENCE [LARGE SCALE GENOMIC DNA]</scope>
    <source>
        <strain evidence="1">ISS3</strain>
    </source>
</reference>
<comment type="caution">
    <text evidence="1">The sequence shown here is derived from an EMBL/GenBank/DDBJ whole genome shotgun (WGS) entry which is preliminary data.</text>
</comment>
<accession>A0A0V0YYY1</accession>
<protein>
    <recommendedName>
        <fullName evidence="3">Apple domain-containing protein</fullName>
    </recommendedName>
</protein>
<evidence type="ECO:0000313" key="1">
    <source>
        <dbReference type="EMBL" id="KRY05382.1"/>
    </source>
</evidence>
<dbReference type="Proteomes" id="UP000054776">
    <property type="component" value="Unassembled WGS sequence"/>
</dbReference>
<keyword evidence="2" id="KW-1185">Reference proteome</keyword>
<sequence>MCLLELYEPLSLSGWKIITRIENTFSLQECLSKCASGEAHIIC</sequence>